<dbReference type="Proteomes" id="UP000794436">
    <property type="component" value="Unassembled WGS sequence"/>
</dbReference>
<evidence type="ECO:0000256" key="1">
    <source>
        <dbReference type="SAM" id="Coils"/>
    </source>
</evidence>
<evidence type="ECO:0000313" key="2">
    <source>
        <dbReference type="EMBL" id="TMW61194.1"/>
    </source>
</evidence>
<gene>
    <name evidence="2" type="ORF">Poli38472_013657</name>
</gene>
<accession>A0A8K1CD41</accession>
<evidence type="ECO:0000313" key="3">
    <source>
        <dbReference type="Proteomes" id="UP000794436"/>
    </source>
</evidence>
<dbReference type="InterPro" id="IPR008983">
    <property type="entry name" value="Tumour_necrosis_fac-like_dom"/>
</dbReference>
<dbReference type="AlphaFoldDB" id="A0A8K1CD41"/>
<sequence length="311" mass="35234">MSFEADGQVVLDETETLFRYRVRVWQDALTIWLEDRTSKAQWQTVELKTKDFVVEDNMIPRADIVGYAQRFANALGVLETENQSEYQRSLSTVDKNGARHLQLAIQLHVGGFETQLEYDFVLMPVALERVDVLTSQVRDLSEELERLQTQIDEIEDEKRSKLDKDLVKMKQAIQAITDKQEARRELAYVQLTASNSANQSQTLKWTISSEGYSHFSLSSKGDAVICGSAGLFMIMIHLQHDSSNQGTVFALNMNGTSVEKYSSYNRSGYANTSSYTTVRSMSKGDKLSIVYRGNNTAYDGSSMTIVELRRD</sequence>
<keyword evidence="3" id="KW-1185">Reference proteome</keyword>
<feature type="coiled-coil region" evidence="1">
    <location>
        <begin position="130"/>
        <end position="164"/>
    </location>
</feature>
<keyword evidence="1" id="KW-0175">Coiled coil</keyword>
<name>A0A8K1CD41_PYTOL</name>
<dbReference type="OrthoDB" id="94870at2759"/>
<organism evidence="2 3">
    <name type="scientific">Pythium oligandrum</name>
    <name type="common">Mycoparasitic fungus</name>
    <dbReference type="NCBI Taxonomy" id="41045"/>
    <lineage>
        <taxon>Eukaryota</taxon>
        <taxon>Sar</taxon>
        <taxon>Stramenopiles</taxon>
        <taxon>Oomycota</taxon>
        <taxon>Peronosporomycetes</taxon>
        <taxon>Pythiales</taxon>
        <taxon>Pythiaceae</taxon>
        <taxon>Pythium</taxon>
    </lineage>
</organism>
<proteinExistence type="predicted"/>
<dbReference type="EMBL" id="SPLM01000077">
    <property type="protein sequence ID" value="TMW61194.1"/>
    <property type="molecule type" value="Genomic_DNA"/>
</dbReference>
<reference evidence="2" key="1">
    <citation type="submission" date="2019-03" db="EMBL/GenBank/DDBJ databases">
        <title>Long read genome sequence of the mycoparasitic Pythium oligandrum ATCC 38472 isolated from sugarbeet rhizosphere.</title>
        <authorList>
            <person name="Gaulin E."/>
        </authorList>
    </citation>
    <scope>NUCLEOTIDE SEQUENCE</scope>
    <source>
        <strain evidence="2">ATCC 38472_TT</strain>
    </source>
</reference>
<dbReference type="SUPFAM" id="SSF49842">
    <property type="entry name" value="TNF-like"/>
    <property type="match status" value="1"/>
</dbReference>
<comment type="caution">
    <text evidence="2">The sequence shown here is derived from an EMBL/GenBank/DDBJ whole genome shotgun (WGS) entry which is preliminary data.</text>
</comment>
<protein>
    <submittedName>
        <fullName evidence="2">Uncharacterized protein</fullName>
    </submittedName>
</protein>